<protein>
    <submittedName>
        <fullName evidence="5">AAA family ATPase</fullName>
    </submittedName>
</protein>
<dbReference type="Gene3D" id="1.10.8.60">
    <property type="match status" value="1"/>
</dbReference>
<dbReference type="PANTHER" id="PTHR43392">
    <property type="entry name" value="AAA-TYPE ATPASE FAMILY PROTEIN / ANKYRIN REPEAT FAMILY PROTEIN"/>
    <property type="match status" value="1"/>
</dbReference>
<dbReference type="PRINTS" id="PR00819">
    <property type="entry name" value="CBXCFQXSUPER"/>
</dbReference>
<dbReference type="OrthoDB" id="9806903at2"/>
<dbReference type="GO" id="GO:0005524">
    <property type="term" value="F:ATP binding"/>
    <property type="evidence" value="ECO:0007669"/>
    <property type="project" value="UniProtKB-KW"/>
</dbReference>
<dbReference type="Pfam" id="PF17866">
    <property type="entry name" value="AAA_lid_6"/>
    <property type="match status" value="1"/>
</dbReference>
<evidence type="ECO:0000256" key="2">
    <source>
        <dbReference type="ARBA" id="ARBA00022741"/>
    </source>
</evidence>
<accession>A0A3R5WLD4</accession>
<keyword evidence="3" id="KW-0067">ATP-binding</keyword>
<evidence type="ECO:0000259" key="4">
    <source>
        <dbReference type="SMART" id="SM00382"/>
    </source>
</evidence>
<dbReference type="PANTHER" id="PTHR43392:SF2">
    <property type="entry name" value="AAA-TYPE ATPASE FAMILY PROTEIN _ ANKYRIN REPEAT FAMILY PROTEIN"/>
    <property type="match status" value="1"/>
</dbReference>
<dbReference type="InterPro" id="IPR041627">
    <property type="entry name" value="AAA_lid_6"/>
</dbReference>
<sequence length="679" mass="78709">MQFYKIILKFECENEEKQYHVINKKAKLMGMECQEYTERILDDKGYMFISSVTDRAMLMGVILKSVENTDYVKKIVDGFFSENDAQYEGIDIQETTFPILYLHLENASRDRYVDDEQEVLEALKIGNLNDARYTIGMDEKIIQNKTKKDVYSAAERQFTRDSLVEELDRIYAHNNCKKFCGHPVDYMIESDDVCSQTETVHIILEALYSARRIENRRYSIVELSRRCRLVKESINALYESAVGGTVVLKIQDMKFEDEGMLYENLELLEMFCCEARRHLRDVLTVICLPRQCQKIKKKIYDFYGEGTFVEIKDMVMYKDMVMKTFDRMAHDNNMESDQDLYRCIEAGRGYTVRDVNAIFDEWYVDKLKKSVYSQYVDIESVRRKVILEKTKGRAYQELNDMIGLSSAKQVINQVLDSYKAKKIFKSKGMPQDNSCRHMVFTGNPGTAKTTVARLFADIMKDNEILEIGQMIEVGRSELVGKYVGTTAQIVKRRFDEAKGGILFIDEAYSLVDDRSGSYGDEAINTIVQEMENNRDDVIVIFAGYPKKMERFLQTNPGLRSRIAYHVKFEDYNIDELCDIAKLLAKNKGFILSDGAILKIRTVMERAVQQSDFGNGRYVRNVIEKAINTQSSRLLRLDYDYVTAEDVRTITEEDIEIPEDNTENVRKIGFNVKLADTDIN</sequence>
<dbReference type="InterPro" id="IPR027417">
    <property type="entry name" value="P-loop_NTPase"/>
</dbReference>
<dbReference type="GO" id="GO:0016887">
    <property type="term" value="F:ATP hydrolysis activity"/>
    <property type="evidence" value="ECO:0007669"/>
    <property type="project" value="InterPro"/>
</dbReference>
<dbReference type="EMBL" id="QRVK01000002">
    <property type="protein sequence ID" value="RGS44098.1"/>
    <property type="molecule type" value="Genomic_DNA"/>
</dbReference>
<dbReference type="InterPro" id="IPR000641">
    <property type="entry name" value="CbxX/CfxQ"/>
</dbReference>
<dbReference type="Gene3D" id="3.40.50.300">
    <property type="entry name" value="P-loop containing nucleotide triphosphate hydrolases"/>
    <property type="match status" value="1"/>
</dbReference>
<dbReference type="Proteomes" id="UP000283295">
    <property type="component" value="Unassembled WGS sequence"/>
</dbReference>
<comment type="similarity">
    <text evidence="1">Belongs to the CbxX/CfxQ family.</text>
</comment>
<keyword evidence="2" id="KW-0547">Nucleotide-binding</keyword>
<dbReference type="SUPFAM" id="SSF52540">
    <property type="entry name" value="P-loop containing nucleoside triphosphate hydrolases"/>
    <property type="match status" value="1"/>
</dbReference>
<dbReference type="Pfam" id="PF00004">
    <property type="entry name" value="AAA"/>
    <property type="match status" value="1"/>
</dbReference>
<dbReference type="SMART" id="SM00382">
    <property type="entry name" value="AAA"/>
    <property type="match status" value="1"/>
</dbReference>
<organism evidence="5 6">
    <name type="scientific">Coprococcus eutactus</name>
    <dbReference type="NCBI Taxonomy" id="33043"/>
    <lineage>
        <taxon>Bacteria</taxon>
        <taxon>Bacillati</taxon>
        <taxon>Bacillota</taxon>
        <taxon>Clostridia</taxon>
        <taxon>Lachnospirales</taxon>
        <taxon>Lachnospiraceae</taxon>
        <taxon>Coprococcus</taxon>
    </lineage>
</organism>
<feature type="domain" description="AAA+ ATPase" evidence="4">
    <location>
        <begin position="434"/>
        <end position="569"/>
    </location>
</feature>
<evidence type="ECO:0000256" key="3">
    <source>
        <dbReference type="ARBA" id="ARBA00022840"/>
    </source>
</evidence>
<dbReference type="InterPro" id="IPR003959">
    <property type="entry name" value="ATPase_AAA_core"/>
</dbReference>
<dbReference type="FunFam" id="3.40.50.300:FF:000216">
    <property type="entry name" value="Type VII secretion ATPase EccA"/>
    <property type="match status" value="1"/>
</dbReference>
<gene>
    <name evidence="5" type="ORF">DWX94_01545</name>
</gene>
<name>A0A3R5WLD4_9FIRM</name>
<evidence type="ECO:0000313" key="6">
    <source>
        <dbReference type="Proteomes" id="UP000283295"/>
    </source>
</evidence>
<dbReference type="InterPro" id="IPR050773">
    <property type="entry name" value="CbxX/CfxQ_RuBisCO_ESX"/>
</dbReference>
<reference evidence="5 6" key="1">
    <citation type="submission" date="2018-08" db="EMBL/GenBank/DDBJ databases">
        <title>A genome reference for cultivated species of the human gut microbiota.</title>
        <authorList>
            <person name="Zou Y."/>
            <person name="Xue W."/>
            <person name="Luo G."/>
        </authorList>
    </citation>
    <scope>NUCLEOTIDE SEQUENCE [LARGE SCALE GENOMIC DNA]</scope>
    <source>
        <strain evidence="5 6">AF22-21</strain>
    </source>
</reference>
<dbReference type="AlphaFoldDB" id="A0A3R5WLD4"/>
<proteinExistence type="inferred from homology"/>
<dbReference type="InterPro" id="IPR003593">
    <property type="entry name" value="AAA+_ATPase"/>
</dbReference>
<evidence type="ECO:0000256" key="1">
    <source>
        <dbReference type="ARBA" id="ARBA00010378"/>
    </source>
</evidence>
<evidence type="ECO:0000313" key="5">
    <source>
        <dbReference type="EMBL" id="RGS44098.1"/>
    </source>
</evidence>
<comment type="caution">
    <text evidence="5">The sequence shown here is derived from an EMBL/GenBank/DDBJ whole genome shotgun (WGS) entry which is preliminary data.</text>
</comment>